<dbReference type="SUPFAM" id="SSF55486">
    <property type="entry name" value="Metalloproteases ('zincins'), catalytic domain"/>
    <property type="match status" value="1"/>
</dbReference>
<feature type="active site" description="Proton donor/acceptor" evidence="10">
    <location>
        <position position="268"/>
    </location>
</feature>
<accession>A0A8J7VZ68</accession>
<dbReference type="GO" id="GO:0004181">
    <property type="term" value="F:metallocarboxypeptidase activity"/>
    <property type="evidence" value="ECO:0007669"/>
    <property type="project" value="UniProtKB-UniRule"/>
</dbReference>
<comment type="cofactor">
    <cofactor evidence="9">
        <name>Zn(2+)</name>
        <dbReference type="ChEBI" id="CHEBI:29105"/>
    </cofactor>
    <text evidence="9">Binds 1 zinc ion per subunit.</text>
</comment>
<reference evidence="11" key="2">
    <citation type="submission" date="2021-04" db="EMBL/GenBank/DDBJ databases">
        <authorList>
            <person name="Liu J."/>
        </authorList>
    </citation>
    <scope>NUCLEOTIDE SEQUENCE</scope>
    <source>
        <strain evidence="11">BAD-6</strain>
    </source>
</reference>
<keyword evidence="5 8" id="KW-0482">Metalloprotease</keyword>
<feature type="binding site" evidence="9">
    <location>
        <position position="297"/>
    </location>
    <ligand>
        <name>Zn(2+)</name>
        <dbReference type="ChEBI" id="CHEBI:29105"/>
        <note>catalytic</note>
    </ligand>
</feature>
<dbReference type="PROSITE" id="PS52034">
    <property type="entry name" value="PEPTIDASE_M32"/>
    <property type="match status" value="1"/>
</dbReference>
<organism evidence="11 12">
    <name type="scientific">Sinanaerobacter chloroacetimidivorans</name>
    <dbReference type="NCBI Taxonomy" id="2818044"/>
    <lineage>
        <taxon>Bacteria</taxon>
        <taxon>Bacillati</taxon>
        <taxon>Bacillota</taxon>
        <taxon>Clostridia</taxon>
        <taxon>Peptostreptococcales</taxon>
        <taxon>Anaerovoracaceae</taxon>
        <taxon>Sinanaerobacter</taxon>
    </lineage>
</organism>
<keyword evidence="12" id="KW-1185">Reference proteome</keyword>
<feature type="binding site" evidence="9">
    <location>
        <position position="267"/>
    </location>
    <ligand>
        <name>Zn(2+)</name>
        <dbReference type="ChEBI" id="CHEBI:29105"/>
        <note>catalytic</note>
    </ligand>
</feature>
<keyword evidence="4 8" id="KW-0378">Hydrolase</keyword>
<evidence type="ECO:0000256" key="5">
    <source>
        <dbReference type="ARBA" id="ARBA00023049"/>
    </source>
</evidence>
<keyword evidence="3 8" id="KW-0479">Metal-binding</keyword>
<comment type="function">
    <text evidence="8">Broad specificity carboxypetidase that releases amino acids sequentially from the C-terminus, including neutral, aromatic, polar and basic residues.</text>
</comment>
<dbReference type="GO" id="GO:0008270">
    <property type="term" value="F:zinc ion binding"/>
    <property type="evidence" value="ECO:0007669"/>
    <property type="project" value="UniProtKB-ARBA"/>
</dbReference>
<evidence type="ECO:0000256" key="9">
    <source>
        <dbReference type="PIRSR" id="PIRSR006615-1"/>
    </source>
</evidence>
<dbReference type="CDD" id="cd06460">
    <property type="entry name" value="M32_Taq"/>
    <property type="match status" value="1"/>
</dbReference>
<proteinExistence type="inferred from homology"/>
<protein>
    <recommendedName>
        <fullName evidence="8">Metal-dependent carboxypeptidase</fullName>
        <ecNumber evidence="8">3.4.17.19</ecNumber>
    </recommendedName>
</protein>
<reference evidence="11" key="1">
    <citation type="submission" date="2021-04" db="EMBL/GenBank/DDBJ databases">
        <title>Sinoanaerobacter chloroacetimidivorans sp. nov., an obligate anaerobic bacterium isolated from anaerobic sludge.</title>
        <authorList>
            <person name="Bao Y."/>
        </authorList>
    </citation>
    <scope>NUCLEOTIDE SEQUENCE</scope>
    <source>
        <strain evidence="11">BAD-6</strain>
    </source>
</reference>
<keyword evidence="1 8" id="KW-0121">Carboxypeptidase</keyword>
<dbReference type="PIRSF" id="PIRSF006615">
    <property type="entry name" value="Zn_crbxpep_Taq"/>
    <property type="match status" value="1"/>
</dbReference>
<dbReference type="FunFam" id="1.10.1370.30:FF:000003">
    <property type="entry name" value="Thermostable carboxypeptidase 1"/>
    <property type="match status" value="1"/>
</dbReference>
<comment type="similarity">
    <text evidence="7 8">Belongs to the peptidase M32 family.</text>
</comment>
<evidence type="ECO:0000256" key="7">
    <source>
        <dbReference type="ARBA" id="ARBA00061580"/>
    </source>
</evidence>
<dbReference type="Proteomes" id="UP000675664">
    <property type="component" value="Unassembled WGS sequence"/>
</dbReference>
<dbReference type="InterPro" id="IPR001333">
    <property type="entry name" value="Peptidase_M32_Taq"/>
</dbReference>
<keyword evidence="2 8" id="KW-0645">Protease</keyword>
<dbReference type="EC" id="3.4.17.19" evidence="8"/>
<dbReference type="RefSeq" id="WP_227016819.1">
    <property type="nucleotide sequence ID" value="NZ_JAGSND010000001.1"/>
</dbReference>
<dbReference type="PANTHER" id="PTHR34217:SF1">
    <property type="entry name" value="CARBOXYPEPTIDASE 1"/>
    <property type="match status" value="1"/>
</dbReference>
<comment type="caution">
    <text evidence="11">The sequence shown here is derived from an EMBL/GenBank/DDBJ whole genome shotgun (WGS) entry which is preliminary data.</text>
</comment>
<evidence type="ECO:0000256" key="10">
    <source>
        <dbReference type="PIRSR" id="PIRSR006615-2"/>
    </source>
</evidence>
<keyword evidence="9" id="KW-0862">Zinc</keyword>
<evidence type="ECO:0000313" key="12">
    <source>
        <dbReference type="Proteomes" id="UP000675664"/>
    </source>
</evidence>
<dbReference type="PRINTS" id="PR00998">
    <property type="entry name" value="CRBOXYPTASET"/>
</dbReference>
<dbReference type="Gene3D" id="1.10.1370.30">
    <property type="match status" value="1"/>
</dbReference>
<evidence type="ECO:0000256" key="3">
    <source>
        <dbReference type="ARBA" id="ARBA00022723"/>
    </source>
</evidence>
<evidence type="ECO:0000256" key="2">
    <source>
        <dbReference type="ARBA" id="ARBA00022670"/>
    </source>
</evidence>
<dbReference type="Pfam" id="PF02074">
    <property type="entry name" value="Peptidase_M32"/>
    <property type="match status" value="1"/>
</dbReference>
<dbReference type="AlphaFoldDB" id="A0A8J7VZ68"/>
<evidence type="ECO:0000256" key="4">
    <source>
        <dbReference type="ARBA" id="ARBA00022801"/>
    </source>
</evidence>
<evidence type="ECO:0000256" key="1">
    <source>
        <dbReference type="ARBA" id="ARBA00022645"/>
    </source>
</evidence>
<comment type="catalytic activity">
    <reaction evidence="6 8">
        <text>Release of a C-terminal amino acid with broad specificity, except for -Pro.</text>
        <dbReference type="EC" id="3.4.17.19"/>
    </reaction>
</comment>
<feature type="binding site" evidence="9">
    <location>
        <position position="271"/>
    </location>
    <ligand>
        <name>Zn(2+)</name>
        <dbReference type="ChEBI" id="CHEBI:29105"/>
        <note>catalytic</note>
    </ligand>
</feature>
<evidence type="ECO:0000256" key="6">
    <source>
        <dbReference type="ARBA" id="ARBA00052755"/>
    </source>
</evidence>
<evidence type="ECO:0000256" key="8">
    <source>
        <dbReference type="PIRNR" id="PIRNR006615"/>
    </source>
</evidence>
<name>A0A8J7VZ68_9FIRM</name>
<dbReference type="EMBL" id="JAGSND010000001">
    <property type="protein sequence ID" value="MBR0596698.1"/>
    <property type="molecule type" value="Genomic_DNA"/>
</dbReference>
<dbReference type="PANTHER" id="PTHR34217">
    <property type="entry name" value="METAL-DEPENDENT CARBOXYPEPTIDASE"/>
    <property type="match status" value="1"/>
</dbReference>
<gene>
    <name evidence="11" type="ORF">KCX82_02300</name>
</gene>
<dbReference type="GO" id="GO:0006508">
    <property type="term" value="P:proteolysis"/>
    <property type="evidence" value="ECO:0007669"/>
    <property type="project" value="UniProtKB-UniRule"/>
</dbReference>
<evidence type="ECO:0000313" key="11">
    <source>
        <dbReference type="EMBL" id="MBR0596698.1"/>
    </source>
</evidence>
<sequence length="502" mass="58313">MDKKTITKIEELKEYLKKVEYLGSSISLLHWDSVVNMPKEAIEYRSEMIGYLTGESYKLTTSEKMKEFIDYFSGIEDLDHLTKAMIENITKDYNYATKIPEAEYVQYEIDKALSQSAWEEAKKKKDFSIFKPHLAKMIAYNKKFSEYWGFAGNKYDGLLDIYEPGMITERLDAVFGELRESLVDLLKRIKNSNIKTDDTFLKGNYSVESQRKLGETILGQIGYDYEKRGRIDVSEHPFTTNFGNKDVRITTKYDTSDFRPAIFSMIHEGGHGIYEQNIPDELEGTSLGSGASMGMHESQSRFYENILGKSMEFWSYFYPEFHETYKELEGVDLILFYRAINCVEPSLIRIDADELTYSLHIIIRYEMEKLLINSDIDIDDVPMLWNEKYKEYLGVEPENDADGVLQDVHWSGGDFGYFPTYALGNLYGAQIFNKLKEEIPDWNQKIYSGDFSFITKWLKENVHQYGATLKPAELIKKVTGEELSAKYFIEYLNDKFGKLYGV</sequence>